<accession>A0AAD2A0S8</accession>
<organism evidence="2 3">
    <name type="scientific">Fraxinus pennsylvanica</name>
    <dbReference type="NCBI Taxonomy" id="56036"/>
    <lineage>
        <taxon>Eukaryota</taxon>
        <taxon>Viridiplantae</taxon>
        <taxon>Streptophyta</taxon>
        <taxon>Embryophyta</taxon>
        <taxon>Tracheophyta</taxon>
        <taxon>Spermatophyta</taxon>
        <taxon>Magnoliopsida</taxon>
        <taxon>eudicotyledons</taxon>
        <taxon>Gunneridae</taxon>
        <taxon>Pentapetalae</taxon>
        <taxon>asterids</taxon>
        <taxon>lamiids</taxon>
        <taxon>Lamiales</taxon>
        <taxon>Oleaceae</taxon>
        <taxon>Oleeae</taxon>
        <taxon>Fraxinus</taxon>
    </lineage>
</organism>
<evidence type="ECO:0000313" key="3">
    <source>
        <dbReference type="Proteomes" id="UP000834106"/>
    </source>
</evidence>
<dbReference type="AlphaFoldDB" id="A0AAD2A0S8"/>
<dbReference type="PANTHER" id="PTHR35324:SF4">
    <property type="entry name" value="EXPRESSED PROTEIN"/>
    <property type="match status" value="1"/>
</dbReference>
<feature type="region of interest" description="Disordered" evidence="1">
    <location>
        <begin position="76"/>
        <end position="104"/>
    </location>
</feature>
<name>A0AAD2A0S8_9LAMI</name>
<dbReference type="Proteomes" id="UP000834106">
    <property type="component" value="Chromosome 15"/>
</dbReference>
<dbReference type="EMBL" id="OU503050">
    <property type="protein sequence ID" value="CAI9777801.1"/>
    <property type="molecule type" value="Genomic_DNA"/>
</dbReference>
<keyword evidence="3" id="KW-1185">Reference proteome</keyword>
<evidence type="ECO:0000256" key="1">
    <source>
        <dbReference type="SAM" id="MobiDB-lite"/>
    </source>
</evidence>
<gene>
    <name evidence="2" type="ORF">FPE_LOCUS25231</name>
</gene>
<feature type="compositionally biased region" description="Polar residues" evidence="1">
    <location>
        <begin position="76"/>
        <end position="92"/>
    </location>
</feature>
<feature type="region of interest" description="Disordered" evidence="1">
    <location>
        <begin position="1"/>
        <end position="37"/>
    </location>
</feature>
<evidence type="ECO:0000313" key="2">
    <source>
        <dbReference type="EMBL" id="CAI9777801.1"/>
    </source>
</evidence>
<dbReference type="PANTHER" id="PTHR35324">
    <property type="entry name" value="BNAA08G03750D PROTEIN"/>
    <property type="match status" value="1"/>
</dbReference>
<reference evidence="2" key="1">
    <citation type="submission" date="2023-05" db="EMBL/GenBank/DDBJ databases">
        <authorList>
            <person name="Huff M."/>
        </authorList>
    </citation>
    <scope>NUCLEOTIDE SEQUENCE</scope>
</reference>
<feature type="compositionally biased region" description="Basic and acidic residues" evidence="1">
    <location>
        <begin position="1"/>
        <end position="21"/>
    </location>
</feature>
<proteinExistence type="predicted"/>
<protein>
    <submittedName>
        <fullName evidence="2">Uncharacterized protein</fullName>
    </submittedName>
</protein>
<sequence length="104" mass="11743">MCSSVSRKDLSSISETKNEKQDDNEEEESENPSITTHLYLKPCHTHDTLDKNVVLRRIRHHRKRVNKVKSAVQGLFSSPTPFASNTNKTPSPQIKLADDPFAAL</sequence>